<dbReference type="Pfam" id="PF21760">
    <property type="entry name" value="SecD_1st"/>
    <property type="match status" value="1"/>
</dbReference>
<comment type="subunit">
    <text evidence="9">Forms a complex with SecF. Part of the essential Sec protein translocation apparatus which comprises SecA, SecYEG and auxiliary proteins SecDF. Other proteins may also be involved.</text>
</comment>
<dbReference type="NCBIfam" id="TIGR00916">
    <property type="entry name" value="2A0604s01"/>
    <property type="match status" value="1"/>
</dbReference>
<dbReference type="InterPro" id="IPR022646">
    <property type="entry name" value="SecD/SecF_CS"/>
</dbReference>
<feature type="transmembrane region" description="Helical" evidence="9">
    <location>
        <begin position="423"/>
        <end position="444"/>
    </location>
</feature>
<evidence type="ECO:0000313" key="15">
    <source>
        <dbReference type="EMBL" id="QDT27045.1"/>
    </source>
</evidence>
<dbReference type="NCBIfam" id="TIGR00966">
    <property type="entry name" value="transloc_SecF"/>
    <property type="match status" value="1"/>
</dbReference>
<feature type="transmembrane region" description="Helical" evidence="9">
    <location>
        <begin position="496"/>
        <end position="520"/>
    </location>
</feature>
<dbReference type="PRINTS" id="PR01755">
    <property type="entry name" value="SECFTRNLCASE"/>
</dbReference>
<dbReference type="GO" id="GO:0043952">
    <property type="term" value="P:protein transport by the Sec complex"/>
    <property type="evidence" value="ECO:0007669"/>
    <property type="project" value="UniProtKB-UniRule"/>
</dbReference>
<keyword evidence="4 9" id="KW-0812">Transmembrane</keyword>
<dbReference type="HAMAP" id="MF_01463_B">
    <property type="entry name" value="SecD_B"/>
    <property type="match status" value="1"/>
</dbReference>
<keyword evidence="8 9" id="KW-0472">Membrane</keyword>
<dbReference type="GO" id="GO:0065002">
    <property type="term" value="P:intracellular protein transmembrane transport"/>
    <property type="evidence" value="ECO:0007669"/>
    <property type="project" value="UniProtKB-UniRule"/>
</dbReference>
<comment type="subunit">
    <text evidence="10">Forms a complex with SecD. Part of the essential Sec protein translocation apparatus which comprises SecA, SecYEG and auxiliary proteins SecDF. Other proteins may also be involved.</text>
</comment>
<comment type="similarity">
    <text evidence="10">Belongs to the SecD/SecF family. SecF subfamily.</text>
</comment>
<evidence type="ECO:0000256" key="11">
    <source>
        <dbReference type="SAM" id="MobiDB-lite"/>
    </source>
</evidence>
<feature type="domain" description="Protein translocase subunit SecDF P1" evidence="13">
    <location>
        <begin position="118"/>
        <end position="178"/>
    </location>
</feature>
<dbReference type="InterPro" id="IPR048631">
    <property type="entry name" value="SecD_1st"/>
</dbReference>
<dbReference type="GO" id="GO:0006605">
    <property type="term" value="P:protein targeting"/>
    <property type="evidence" value="ECO:0007669"/>
    <property type="project" value="UniProtKB-UniRule"/>
</dbReference>
<sequence>MTGIDFHSATLLAAEATEKASSGVSIWTIIGILLIVFVLPFVLGAVISRALKLKEFSQKIGLVLFTAIIAATPFVWQVTHGHDWRNAIRLGIDLAGGSNMVFEVDQAKSEKELSNEVMDQMVGAIGRRINPSGTEEVTVRKVGQSRIEVIVPGADSEDVQRIKSLITRLGSLEFDIVANRRDHPREVRLAQEAKGKDVRDNEGRVIASWREVSNDEPFSTEDQMVVRPVTRKDGTQGEEVLVIIEPNEERRVTGKYLVRARQSTDENGAPAVSFTFNARGGTLFSQLTSKNRPSKDGFHRHLAVLLDGKVHSAPRLITTIGSEGQITGHFSQKEITDLLNVLNAGALEVPLKPEPVSEFSISPLLGIDVQEKGKQAIIIAAVAVIAFMLIYYRFSGLVANICLTLNLLLVMGSMSFIDATFTLPGLAGLVLTIGMAVDANVLIFERIREEKNRGSSLRMAINNGFSRAFTTIVDANLTTLIVAVVLYVIGTDQVRGFAVTLFIGIVMSMFTALYVGRLIFDIFERKRWISDLKMMSIVGDTSIDFIGKRKLAGVCSVALIIIGMGVVVARGQENLDIDFTGGTMVTFEFENKQDIDEVRNSLQEVFGSSITLEQLELSNDPSSEGRFFRLRTTMNDADQENTGKKAADSIRDNLNKAFDGTDHKLRKVTMDYGDVKKLTGSEDSPAGSEVEMTFSGDLKPSTVENYLKEAIASIKNEDGSEKYERIPEFQLQGGSAEEKKAEEKTDDEKSEAAPEPDRFKKMTAQFGPDLAVADLQTALAAMKNVMATTAVLDEVNSFDSSVASEMQESALMAMLISLIAIVAYIWFRFQRITFGLAAVAALVHDVLVVLGLVALGAYLSNTALGPVMGLTDFKINLPMIAAFLTIVGYSLNDTIVVFDRIREVRGKNPALTNNMVNESLNQTLSRTLLTSFTTLIVVIILYAIGGEGIHGFAYCLVLGVIVGTYSSIFIASPVLLWLMNRPGSATARATQESEKQTSVSKS</sequence>
<dbReference type="InterPro" id="IPR048634">
    <property type="entry name" value="SecD_SecF_C"/>
</dbReference>
<feature type="transmembrane region" description="Helical" evidence="9">
    <location>
        <begin position="551"/>
        <end position="569"/>
    </location>
</feature>
<dbReference type="GO" id="GO:0005886">
    <property type="term" value="C:plasma membrane"/>
    <property type="evidence" value="ECO:0007669"/>
    <property type="project" value="UniProtKB-SubCell"/>
</dbReference>
<comment type="caution">
    <text evidence="9">Lacks conserved residue(s) required for the propagation of feature annotation.</text>
</comment>
<feature type="transmembrane region" description="Helical" evidence="9">
    <location>
        <begin position="951"/>
        <end position="978"/>
    </location>
</feature>
<evidence type="ECO:0000256" key="5">
    <source>
        <dbReference type="ARBA" id="ARBA00022927"/>
    </source>
</evidence>
<dbReference type="EMBL" id="CP037421">
    <property type="protein sequence ID" value="QDT27045.1"/>
    <property type="molecule type" value="Genomic_DNA"/>
</dbReference>
<feature type="transmembrane region" description="Helical" evidence="9">
    <location>
        <begin position="397"/>
        <end position="417"/>
    </location>
</feature>
<evidence type="ECO:0000259" key="13">
    <source>
        <dbReference type="Pfam" id="PF21760"/>
    </source>
</evidence>
<evidence type="ECO:0000313" key="16">
    <source>
        <dbReference type="Proteomes" id="UP000315647"/>
    </source>
</evidence>
<dbReference type="PANTHER" id="PTHR30081:SF1">
    <property type="entry name" value="PROTEIN TRANSLOCASE SUBUNIT SECD"/>
    <property type="match status" value="1"/>
</dbReference>
<dbReference type="Gene3D" id="3.30.1360.200">
    <property type="match status" value="1"/>
</dbReference>
<dbReference type="RefSeq" id="WP_145449105.1">
    <property type="nucleotide sequence ID" value="NZ_CP037421.1"/>
</dbReference>
<comment type="subcellular location">
    <subcellularLocation>
        <location evidence="1 9">Cell membrane</location>
        <topology evidence="1 9">Multi-pass membrane protein</topology>
    </subcellularLocation>
</comment>
<feature type="transmembrane region" description="Helical" evidence="9">
    <location>
        <begin position="26"/>
        <end position="48"/>
    </location>
</feature>
<proteinExistence type="inferred from homology"/>
<evidence type="ECO:0000256" key="3">
    <source>
        <dbReference type="ARBA" id="ARBA00022475"/>
    </source>
</evidence>
<evidence type="ECO:0000256" key="7">
    <source>
        <dbReference type="ARBA" id="ARBA00023010"/>
    </source>
</evidence>
<feature type="transmembrane region" description="Helical" evidence="9">
    <location>
        <begin position="927"/>
        <end position="945"/>
    </location>
</feature>
<dbReference type="FunFam" id="1.20.1640.10:FF:000004">
    <property type="entry name" value="Protein translocase subunit SecD"/>
    <property type="match status" value="1"/>
</dbReference>
<gene>
    <name evidence="9" type="primary">secD</name>
    <name evidence="10" type="synonym">secF</name>
    <name evidence="15" type="ORF">Enr10x_23590</name>
</gene>
<keyword evidence="5 9" id="KW-0653">Protein transport</keyword>
<feature type="compositionally biased region" description="Basic and acidic residues" evidence="11">
    <location>
        <begin position="736"/>
        <end position="758"/>
    </location>
</feature>
<evidence type="ECO:0000256" key="10">
    <source>
        <dbReference type="HAMAP-Rule" id="MF_01464"/>
    </source>
</evidence>
<keyword evidence="3 9" id="KW-1003">Cell membrane</keyword>
<dbReference type="InterPro" id="IPR005665">
    <property type="entry name" value="SecF_bac"/>
</dbReference>
<feature type="domain" description="Protein export membrane protein SecD/SecF C-terminal" evidence="12">
    <location>
        <begin position="355"/>
        <end position="519"/>
    </location>
</feature>
<feature type="domain" description="SecDF P1 head subdomain" evidence="14">
    <location>
        <begin position="248"/>
        <end position="349"/>
    </location>
</feature>
<dbReference type="Pfam" id="PF02355">
    <property type="entry name" value="SecD_SecF_C"/>
    <property type="match status" value="2"/>
</dbReference>
<dbReference type="AlphaFoldDB" id="A0A517Q613"/>
<dbReference type="PANTHER" id="PTHR30081">
    <property type="entry name" value="PROTEIN-EXPORT MEMBRANE PROTEIN SEC"/>
    <property type="match status" value="1"/>
</dbReference>
<evidence type="ECO:0000256" key="6">
    <source>
        <dbReference type="ARBA" id="ARBA00022989"/>
    </source>
</evidence>
<comment type="similarity">
    <text evidence="9">Belongs to the SecD/SecF family. SecD subfamily.</text>
</comment>
<evidence type="ECO:0000256" key="2">
    <source>
        <dbReference type="ARBA" id="ARBA00022448"/>
    </source>
</evidence>
<dbReference type="NCBIfam" id="TIGR01129">
    <property type="entry name" value="secD"/>
    <property type="match status" value="1"/>
</dbReference>
<dbReference type="Gene3D" id="1.20.1640.10">
    <property type="entry name" value="Multidrug efflux transporter AcrB transmembrane domain"/>
    <property type="match status" value="2"/>
</dbReference>
<feature type="transmembrane region" description="Helical" evidence="9">
    <location>
        <begin position="879"/>
        <end position="898"/>
    </location>
</feature>
<dbReference type="SUPFAM" id="SSF82866">
    <property type="entry name" value="Multidrug efflux transporter AcrB transmembrane domain"/>
    <property type="match status" value="2"/>
</dbReference>
<feature type="compositionally biased region" description="Basic and acidic residues" evidence="11">
    <location>
        <begin position="718"/>
        <end position="727"/>
    </location>
</feature>
<dbReference type="Proteomes" id="UP000315647">
    <property type="component" value="Chromosome"/>
</dbReference>
<evidence type="ECO:0000256" key="8">
    <source>
        <dbReference type="ARBA" id="ARBA00023136"/>
    </source>
</evidence>
<dbReference type="InterPro" id="IPR022813">
    <property type="entry name" value="SecD/SecF_arch_bac"/>
</dbReference>
<protein>
    <recommendedName>
        <fullName evidence="9 10">Multifunctional fusion protein</fullName>
    </recommendedName>
    <domain>
        <recommendedName>
            <fullName evidence="9">Protein translocase subunit SecD</fullName>
        </recommendedName>
    </domain>
    <domain>
        <recommendedName>
            <fullName evidence="10">Protein-export membrane protein SecF</fullName>
        </recommendedName>
    </domain>
</protein>
<feature type="transmembrane region" description="Helical" evidence="9">
    <location>
        <begin position="465"/>
        <end position="490"/>
    </location>
</feature>
<feature type="region of interest" description="Disordered" evidence="11">
    <location>
        <begin position="718"/>
        <end position="758"/>
    </location>
</feature>
<organism evidence="15 16">
    <name type="scientific">Gimesia panareensis</name>
    <dbReference type="NCBI Taxonomy" id="2527978"/>
    <lineage>
        <taxon>Bacteria</taxon>
        <taxon>Pseudomonadati</taxon>
        <taxon>Planctomycetota</taxon>
        <taxon>Planctomycetia</taxon>
        <taxon>Planctomycetales</taxon>
        <taxon>Planctomycetaceae</taxon>
        <taxon>Gimesia</taxon>
    </lineage>
</organism>
<reference evidence="15 16" key="1">
    <citation type="submission" date="2019-03" db="EMBL/GenBank/DDBJ databases">
        <title>Deep-cultivation of Planctomycetes and their phenomic and genomic characterization uncovers novel biology.</title>
        <authorList>
            <person name="Wiegand S."/>
            <person name="Jogler M."/>
            <person name="Boedeker C."/>
            <person name="Pinto D."/>
            <person name="Vollmers J."/>
            <person name="Rivas-Marin E."/>
            <person name="Kohn T."/>
            <person name="Peeters S.H."/>
            <person name="Heuer A."/>
            <person name="Rast P."/>
            <person name="Oberbeckmann S."/>
            <person name="Bunk B."/>
            <person name="Jeske O."/>
            <person name="Meyerdierks A."/>
            <person name="Storesund J.E."/>
            <person name="Kallscheuer N."/>
            <person name="Luecker S."/>
            <person name="Lage O.M."/>
            <person name="Pohl T."/>
            <person name="Merkel B.J."/>
            <person name="Hornburger P."/>
            <person name="Mueller R.-W."/>
            <person name="Bruemmer F."/>
            <person name="Labrenz M."/>
            <person name="Spormann A.M."/>
            <person name="Op den Camp H."/>
            <person name="Overmann J."/>
            <person name="Amann R."/>
            <person name="Jetten M.S.M."/>
            <person name="Mascher T."/>
            <person name="Medema M.H."/>
            <person name="Devos D.P."/>
            <person name="Kaster A.-K."/>
            <person name="Ovreas L."/>
            <person name="Rohde M."/>
            <person name="Galperin M.Y."/>
            <person name="Jogler C."/>
        </authorList>
    </citation>
    <scope>NUCLEOTIDE SEQUENCE [LARGE SCALE GENOMIC DNA]</scope>
    <source>
        <strain evidence="15 16">Enr10</strain>
    </source>
</reference>
<evidence type="ECO:0000259" key="12">
    <source>
        <dbReference type="Pfam" id="PF02355"/>
    </source>
</evidence>
<dbReference type="InterPro" id="IPR054384">
    <property type="entry name" value="SecDF_P1_head"/>
</dbReference>
<keyword evidence="2 9" id="KW-0813">Transport</keyword>
<feature type="domain" description="Protein export membrane protein SecD/SecF C-terminal" evidence="12">
    <location>
        <begin position="789"/>
        <end position="980"/>
    </location>
</feature>
<evidence type="ECO:0000256" key="4">
    <source>
        <dbReference type="ARBA" id="ARBA00022692"/>
    </source>
</evidence>
<dbReference type="InterPro" id="IPR005791">
    <property type="entry name" value="SecD"/>
</dbReference>
<comment type="function">
    <text evidence="9">Part of the Sec protein translocase complex. Interacts with the SecYEG preprotein conducting channel. SecDF uses the proton motive force (PMF) to complete protein translocation after the ATP-dependent function of SecA.</text>
</comment>
<dbReference type="HAMAP" id="MF_01464_B">
    <property type="entry name" value="SecF_B"/>
    <property type="match status" value="1"/>
</dbReference>
<dbReference type="GO" id="GO:0015450">
    <property type="term" value="F:protein-transporting ATPase activity"/>
    <property type="evidence" value="ECO:0007669"/>
    <property type="project" value="InterPro"/>
</dbReference>
<dbReference type="InterPro" id="IPR022645">
    <property type="entry name" value="SecD/SecF_bac"/>
</dbReference>
<feature type="transmembrane region" description="Helical" evidence="9">
    <location>
        <begin position="834"/>
        <end position="859"/>
    </location>
</feature>
<keyword evidence="7 9" id="KW-0811">Translocation</keyword>
<evidence type="ECO:0000259" key="14">
    <source>
        <dbReference type="Pfam" id="PF22599"/>
    </source>
</evidence>
<name>A0A517Q613_9PLAN</name>
<dbReference type="Gene3D" id="3.30.70.3400">
    <property type="match status" value="1"/>
</dbReference>
<feature type="transmembrane region" description="Helical" evidence="9">
    <location>
        <begin position="810"/>
        <end position="827"/>
    </location>
</feature>
<dbReference type="Pfam" id="PF22599">
    <property type="entry name" value="SecDF_P1_head"/>
    <property type="match status" value="1"/>
</dbReference>
<feature type="transmembrane region" description="Helical" evidence="9">
    <location>
        <begin position="60"/>
        <end position="79"/>
    </location>
</feature>
<dbReference type="InterPro" id="IPR055344">
    <property type="entry name" value="SecD_SecF_C_bact"/>
</dbReference>
<accession>A0A517Q613</accession>
<evidence type="ECO:0000256" key="1">
    <source>
        <dbReference type="ARBA" id="ARBA00004651"/>
    </source>
</evidence>
<keyword evidence="16" id="KW-1185">Reference proteome</keyword>
<feature type="transmembrane region" description="Helical" evidence="9">
    <location>
        <begin position="375"/>
        <end position="392"/>
    </location>
</feature>
<evidence type="ECO:0000256" key="9">
    <source>
        <dbReference type="HAMAP-Rule" id="MF_01463"/>
    </source>
</evidence>
<dbReference type="Pfam" id="PF07549">
    <property type="entry name" value="Sec_GG"/>
    <property type="match status" value="2"/>
</dbReference>
<keyword evidence="6 9" id="KW-1133">Transmembrane helix</keyword>